<evidence type="ECO:0000313" key="2">
    <source>
        <dbReference type="EMBL" id="KAA6381750.1"/>
    </source>
</evidence>
<accession>A0A5J4VGV1</accession>
<dbReference type="Proteomes" id="UP000324800">
    <property type="component" value="Unassembled WGS sequence"/>
</dbReference>
<sequence length="118" mass="13968">MMLDETQDRFEMTVTLNDINSKLDRMIEQQTMGQSTNQLSRQSKNLAPVEQPKENNNKYIDEDIYSDIEGEPLSRITYAEIQQMRRKQYEMDNKCKLHISMLVLESDIIKEANYKNKT</sequence>
<name>A0A5J4VGV1_9EUKA</name>
<comment type="caution">
    <text evidence="2">The sequence shown here is derived from an EMBL/GenBank/DDBJ whole genome shotgun (WGS) entry which is preliminary data.</text>
</comment>
<dbReference type="AlphaFoldDB" id="A0A5J4VGV1"/>
<feature type="region of interest" description="Disordered" evidence="1">
    <location>
        <begin position="30"/>
        <end position="60"/>
    </location>
</feature>
<evidence type="ECO:0000313" key="3">
    <source>
        <dbReference type="Proteomes" id="UP000324800"/>
    </source>
</evidence>
<feature type="compositionally biased region" description="Basic and acidic residues" evidence="1">
    <location>
        <begin position="51"/>
        <end position="60"/>
    </location>
</feature>
<gene>
    <name evidence="2" type="ORF">EZS28_022719</name>
</gene>
<protein>
    <submittedName>
        <fullName evidence="2">Uncharacterized protein</fullName>
    </submittedName>
</protein>
<feature type="compositionally biased region" description="Polar residues" evidence="1">
    <location>
        <begin position="30"/>
        <end position="45"/>
    </location>
</feature>
<evidence type="ECO:0000256" key="1">
    <source>
        <dbReference type="SAM" id="MobiDB-lite"/>
    </source>
</evidence>
<organism evidence="2 3">
    <name type="scientific">Streblomastix strix</name>
    <dbReference type="NCBI Taxonomy" id="222440"/>
    <lineage>
        <taxon>Eukaryota</taxon>
        <taxon>Metamonada</taxon>
        <taxon>Preaxostyla</taxon>
        <taxon>Oxymonadida</taxon>
        <taxon>Streblomastigidae</taxon>
        <taxon>Streblomastix</taxon>
    </lineage>
</organism>
<dbReference type="EMBL" id="SNRW01007145">
    <property type="protein sequence ID" value="KAA6381750.1"/>
    <property type="molecule type" value="Genomic_DNA"/>
</dbReference>
<reference evidence="2 3" key="1">
    <citation type="submission" date="2019-03" db="EMBL/GenBank/DDBJ databases">
        <title>Single cell metagenomics reveals metabolic interactions within the superorganism composed of flagellate Streblomastix strix and complex community of Bacteroidetes bacteria on its surface.</title>
        <authorList>
            <person name="Treitli S.C."/>
            <person name="Kolisko M."/>
            <person name="Husnik F."/>
            <person name="Keeling P."/>
            <person name="Hampl V."/>
        </authorList>
    </citation>
    <scope>NUCLEOTIDE SEQUENCE [LARGE SCALE GENOMIC DNA]</scope>
    <source>
        <strain evidence="2">ST1C</strain>
    </source>
</reference>
<proteinExistence type="predicted"/>